<protein>
    <submittedName>
        <fullName evidence="1">Uncharacterized protein</fullName>
    </submittedName>
</protein>
<reference evidence="1" key="1">
    <citation type="submission" date="2020-05" db="EMBL/GenBank/DDBJ databases">
        <title>Large-scale comparative analyses of tick genomes elucidate their genetic diversity and vector capacities.</title>
        <authorList>
            <person name="Jia N."/>
            <person name="Wang J."/>
            <person name="Shi W."/>
            <person name="Du L."/>
            <person name="Sun Y."/>
            <person name="Zhan W."/>
            <person name="Jiang J."/>
            <person name="Wang Q."/>
            <person name="Zhang B."/>
            <person name="Ji P."/>
            <person name="Sakyi L.B."/>
            <person name="Cui X."/>
            <person name="Yuan T."/>
            <person name="Jiang B."/>
            <person name="Yang W."/>
            <person name="Lam T.T.-Y."/>
            <person name="Chang Q."/>
            <person name="Ding S."/>
            <person name="Wang X."/>
            <person name="Zhu J."/>
            <person name="Ruan X."/>
            <person name="Zhao L."/>
            <person name="Wei J."/>
            <person name="Que T."/>
            <person name="Du C."/>
            <person name="Cheng J."/>
            <person name="Dai P."/>
            <person name="Han X."/>
            <person name="Huang E."/>
            <person name="Gao Y."/>
            <person name="Liu J."/>
            <person name="Shao H."/>
            <person name="Ye R."/>
            <person name="Li L."/>
            <person name="Wei W."/>
            <person name="Wang X."/>
            <person name="Wang C."/>
            <person name="Yang T."/>
            <person name="Huo Q."/>
            <person name="Li W."/>
            <person name="Guo W."/>
            <person name="Chen H."/>
            <person name="Zhou L."/>
            <person name="Ni X."/>
            <person name="Tian J."/>
            <person name="Zhou Y."/>
            <person name="Sheng Y."/>
            <person name="Liu T."/>
            <person name="Pan Y."/>
            <person name="Xia L."/>
            <person name="Li J."/>
            <person name="Zhao F."/>
            <person name="Cao W."/>
        </authorList>
    </citation>
    <scope>NUCLEOTIDE SEQUENCE</scope>
    <source>
        <strain evidence="1">Hyas-2018</strain>
    </source>
</reference>
<comment type="caution">
    <text evidence="1">The sequence shown here is derived from an EMBL/GenBank/DDBJ whole genome shotgun (WGS) entry which is preliminary data.</text>
</comment>
<accession>A0ACB7SCA7</accession>
<gene>
    <name evidence="1" type="ORF">HPB50_003759</name>
</gene>
<evidence type="ECO:0000313" key="1">
    <source>
        <dbReference type="EMBL" id="KAH6932235.1"/>
    </source>
</evidence>
<evidence type="ECO:0000313" key="2">
    <source>
        <dbReference type="Proteomes" id="UP000821845"/>
    </source>
</evidence>
<proteinExistence type="predicted"/>
<sequence>MKALKLLTVALWLSSSVAPSFQECRPEYKKLRPTHTACQPANKQCTVRKKGVSRAERGLILKAHNYYRSMVATGKLDGFPPAANILHLLWNDELASVAQAKAEQCTDGRGTLRHDAPEDRFIAEFNNTGQNLAFRRSSMPFNGTDWPAQIKAWFDGYIHYSPSDVNSFEAATDISAGHFTQIVWATVRYVGCGYVDYTVAGVTVMPHMQLYVCNYAGAGNVLTFPVYQAGDVCSACPSNTSCNNESGLCMFSAVGSAIDEGEMPLNGSVVPHELTSATLYIPGRMGVAVSPGRRRKRKKNEAVQTVVPSYAVHGVDEILSSEVLLGASPSKDLCGHINHKSYKLIRHQVALEIAPQCSHAASSGLSTAVADDAVLPGSRFADFWKMKAGLGLRALS</sequence>
<name>A0ACB7SCA7_HYAAI</name>
<dbReference type="EMBL" id="CM023484">
    <property type="protein sequence ID" value="KAH6932235.1"/>
    <property type="molecule type" value="Genomic_DNA"/>
</dbReference>
<dbReference type="Proteomes" id="UP000821845">
    <property type="component" value="Chromosome 4"/>
</dbReference>
<keyword evidence="2" id="KW-1185">Reference proteome</keyword>
<organism evidence="1 2">
    <name type="scientific">Hyalomma asiaticum</name>
    <name type="common">Tick</name>
    <dbReference type="NCBI Taxonomy" id="266040"/>
    <lineage>
        <taxon>Eukaryota</taxon>
        <taxon>Metazoa</taxon>
        <taxon>Ecdysozoa</taxon>
        <taxon>Arthropoda</taxon>
        <taxon>Chelicerata</taxon>
        <taxon>Arachnida</taxon>
        <taxon>Acari</taxon>
        <taxon>Parasitiformes</taxon>
        <taxon>Ixodida</taxon>
        <taxon>Ixodoidea</taxon>
        <taxon>Ixodidae</taxon>
        <taxon>Hyalomminae</taxon>
        <taxon>Hyalomma</taxon>
    </lineage>
</organism>